<keyword evidence="4 8" id="KW-0812">Transmembrane</keyword>
<evidence type="ECO:0000256" key="6">
    <source>
        <dbReference type="ARBA" id="ARBA00023136"/>
    </source>
</evidence>
<feature type="compositionally biased region" description="Polar residues" evidence="7">
    <location>
        <begin position="780"/>
        <end position="793"/>
    </location>
</feature>
<evidence type="ECO:0000259" key="10">
    <source>
        <dbReference type="Pfam" id="PF13967"/>
    </source>
</evidence>
<evidence type="ECO:0000256" key="8">
    <source>
        <dbReference type="SAM" id="Phobius"/>
    </source>
</evidence>
<evidence type="ECO:0000256" key="4">
    <source>
        <dbReference type="ARBA" id="ARBA00022692"/>
    </source>
</evidence>
<feature type="region of interest" description="Disordered" evidence="7">
    <location>
        <begin position="736"/>
        <end position="793"/>
    </location>
</feature>
<dbReference type="GO" id="GO:0005886">
    <property type="term" value="C:plasma membrane"/>
    <property type="evidence" value="ECO:0000318"/>
    <property type="project" value="GO_Central"/>
</dbReference>
<dbReference type="PANTHER" id="PTHR13018:SF5">
    <property type="entry name" value="RE44586P"/>
    <property type="match status" value="1"/>
</dbReference>
<sequence length="793" mass="88396">MGGALQNLGVSAAINLGAGGLFVAAYMVASRFPINMRVYFSALSERDPDKFAHTGKKGLASLKPDFHIFDWLKDVLRMSEEELISIAGLDAVLLLRIIALCLRMFVPITLWALVVLIPVNATDHNVDYQLAVNPKSSFDTLDKISLSNVRDKSTRMWAHLVSSYLFAFWAYYCLWTEYAAITRLRLKYMADGAPHPEDFTVLATEIPPAHSDNRGSTRERVERFFREQFGEYFSGTNTVTNAESLWRLIKKRDDTANKLDAKRIKAARKSDKRRLTTRTGCLGLCGPKVDAIGHYEKLLEKHTDETVQEARAMEQSEDRYLNAAFVTFTNRWAAAIAAQTQLATNPLVWVTEMAPEPRDVQWSNLGVSKWQKSIRRIIISTAVFFLVFFYLIPVGIVQSLANLNSVRSIGTPVRQIVDVPFISGLISGFLPGVVLKLFLWILPALLKAMSTFEGYSSNSRIIKETCIKMYYFQLVNVFFGSILTGSLFQQLRSFINKPTSLPQTLGNAIPSKSSFFITYIMLDGWAGFPAELLRLWALIIYHIKVALLVTTEKDREKAMGLSGLAYEEILPSLLFYILLGLVYAPIAPILLPFLLLFFVLGYVVYKNQIINVYEREFESAAGLWPFVASRIITALMVAQLTLLGVLSLKLATKVAPFAIPLPIMTALFGRVLKERFEANFVNSPLESAKAKDAADTTRFPDWKLEEATRAAYTHPAITGGLEQDFLAEMIKGEVHGDLEGGPDASVRTPPTSEMEKPVQMSGMRARAAPHSVETAADSIATGNDSQLSAEDNV</sequence>
<dbReference type="PANTHER" id="PTHR13018">
    <property type="entry name" value="PROBABLE MEMBRANE PROTEIN DUF221-RELATED"/>
    <property type="match status" value="1"/>
</dbReference>
<dbReference type="OMA" id="PKRYYAH"/>
<keyword evidence="6 8" id="KW-0472">Membrane</keyword>
<evidence type="ECO:0000256" key="7">
    <source>
        <dbReference type="SAM" id="MobiDB-lite"/>
    </source>
</evidence>
<accession>A0A1Y1HV89</accession>
<feature type="transmembrane region" description="Helical" evidence="8">
    <location>
        <begin position="156"/>
        <end position="175"/>
    </location>
</feature>
<feature type="transmembrane region" description="Helical" evidence="8">
    <location>
        <begin position="563"/>
        <end position="583"/>
    </location>
</feature>
<dbReference type="InterPro" id="IPR032880">
    <property type="entry name" value="CSC1/OSCA1-like_N"/>
</dbReference>
<protein>
    <submittedName>
        <fullName evidence="12">Early-responsive to dehydration stress-related protein</fullName>
    </submittedName>
</protein>
<dbReference type="AlphaFoldDB" id="A0A1Y1HV89"/>
<dbReference type="Pfam" id="PF13967">
    <property type="entry name" value="RSN1_TM"/>
    <property type="match status" value="1"/>
</dbReference>
<feature type="domain" description="CSC1/OSCA1-like N-terminal transmembrane" evidence="10">
    <location>
        <begin position="8"/>
        <end position="177"/>
    </location>
</feature>
<proteinExistence type="inferred from homology"/>
<keyword evidence="5 8" id="KW-1133">Transmembrane helix</keyword>
<evidence type="ECO:0000313" key="13">
    <source>
        <dbReference type="Proteomes" id="UP000054558"/>
    </source>
</evidence>
<comment type="similarity">
    <text evidence="2">Belongs to the CSC1 (TC 1.A.17) family.</text>
</comment>
<feature type="transmembrane region" description="Helical" evidence="8">
    <location>
        <begin position="589"/>
        <end position="605"/>
    </location>
</feature>
<reference evidence="12 13" key="1">
    <citation type="journal article" date="2014" name="Nat. Commun.">
        <title>Klebsormidium flaccidum genome reveals primary factors for plant terrestrial adaptation.</title>
        <authorList>
            <person name="Hori K."/>
            <person name="Maruyama F."/>
            <person name="Fujisawa T."/>
            <person name="Togashi T."/>
            <person name="Yamamoto N."/>
            <person name="Seo M."/>
            <person name="Sato S."/>
            <person name="Yamada T."/>
            <person name="Mori H."/>
            <person name="Tajima N."/>
            <person name="Moriyama T."/>
            <person name="Ikeuchi M."/>
            <person name="Watanabe M."/>
            <person name="Wada H."/>
            <person name="Kobayashi K."/>
            <person name="Saito M."/>
            <person name="Masuda T."/>
            <person name="Sasaki-Sekimoto Y."/>
            <person name="Mashiguchi K."/>
            <person name="Awai K."/>
            <person name="Shimojima M."/>
            <person name="Masuda S."/>
            <person name="Iwai M."/>
            <person name="Nobusawa T."/>
            <person name="Narise T."/>
            <person name="Kondo S."/>
            <person name="Saito H."/>
            <person name="Sato R."/>
            <person name="Murakawa M."/>
            <person name="Ihara Y."/>
            <person name="Oshima-Yamada Y."/>
            <person name="Ohtaka K."/>
            <person name="Satoh M."/>
            <person name="Sonobe K."/>
            <person name="Ishii M."/>
            <person name="Ohtani R."/>
            <person name="Kanamori-Sato M."/>
            <person name="Honoki R."/>
            <person name="Miyazaki D."/>
            <person name="Mochizuki H."/>
            <person name="Umetsu J."/>
            <person name="Higashi K."/>
            <person name="Shibata D."/>
            <person name="Kamiya Y."/>
            <person name="Sato N."/>
            <person name="Nakamura Y."/>
            <person name="Tabata S."/>
            <person name="Ida S."/>
            <person name="Kurokawa K."/>
            <person name="Ohta H."/>
        </authorList>
    </citation>
    <scope>NUCLEOTIDE SEQUENCE [LARGE SCALE GENOMIC DNA]</scope>
    <source>
        <strain evidence="12 13">NIES-2285</strain>
    </source>
</reference>
<feature type="transmembrane region" description="Helical" evidence="8">
    <location>
        <begin position="467"/>
        <end position="488"/>
    </location>
</feature>
<evidence type="ECO:0000256" key="2">
    <source>
        <dbReference type="ARBA" id="ARBA00007779"/>
    </source>
</evidence>
<dbReference type="Pfam" id="PF02714">
    <property type="entry name" value="RSN1_7TM"/>
    <property type="match status" value="1"/>
</dbReference>
<dbReference type="InterPro" id="IPR027815">
    <property type="entry name" value="CSC1/OSCA1-like_cyt"/>
</dbReference>
<dbReference type="GO" id="GO:0005227">
    <property type="term" value="F:calcium-activated cation channel activity"/>
    <property type="evidence" value="ECO:0000318"/>
    <property type="project" value="GO_Central"/>
</dbReference>
<gene>
    <name evidence="12" type="ORF">KFL_000710140</name>
</gene>
<organism evidence="12 13">
    <name type="scientific">Klebsormidium nitens</name>
    <name type="common">Green alga</name>
    <name type="synonym">Ulothrix nitens</name>
    <dbReference type="NCBI Taxonomy" id="105231"/>
    <lineage>
        <taxon>Eukaryota</taxon>
        <taxon>Viridiplantae</taxon>
        <taxon>Streptophyta</taxon>
        <taxon>Klebsormidiophyceae</taxon>
        <taxon>Klebsormidiales</taxon>
        <taxon>Klebsormidiaceae</taxon>
        <taxon>Klebsormidium</taxon>
    </lineage>
</organism>
<dbReference type="Pfam" id="PF14703">
    <property type="entry name" value="PHM7_cyt"/>
    <property type="match status" value="1"/>
</dbReference>
<dbReference type="EMBL" id="DF237020">
    <property type="protein sequence ID" value="GAQ81109.1"/>
    <property type="molecule type" value="Genomic_DNA"/>
</dbReference>
<dbReference type="InterPro" id="IPR045122">
    <property type="entry name" value="Csc1-like"/>
</dbReference>
<keyword evidence="3" id="KW-0813">Transport</keyword>
<feature type="transmembrane region" description="Helical" evidence="8">
    <location>
        <begin position="626"/>
        <end position="648"/>
    </location>
</feature>
<feature type="transmembrane region" description="Helical" evidence="8">
    <location>
        <begin position="93"/>
        <end position="117"/>
    </location>
</feature>
<evidence type="ECO:0000313" key="12">
    <source>
        <dbReference type="EMBL" id="GAQ81109.1"/>
    </source>
</evidence>
<dbReference type="OrthoDB" id="1689567at2759"/>
<dbReference type="InterPro" id="IPR003864">
    <property type="entry name" value="CSC1/OSCA1-like_7TM"/>
</dbReference>
<feature type="transmembrane region" description="Helical" evidence="8">
    <location>
        <begin position="421"/>
        <end position="446"/>
    </location>
</feature>
<evidence type="ECO:0000256" key="1">
    <source>
        <dbReference type="ARBA" id="ARBA00004141"/>
    </source>
</evidence>
<keyword evidence="13" id="KW-1185">Reference proteome</keyword>
<evidence type="ECO:0000259" key="9">
    <source>
        <dbReference type="Pfam" id="PF02714"/>
    </source>
</evidence>
<evidence type="ECO:0000259" key="11">
    <source>
        <dbReference type="Pfam" id="PF14703"/>
    </source>
</evidence>
<comment type="subcellular location">
    <subcellularLocation>
        <location evidence="1">Membrane</location>
        <topology evidence="1">Multi-pass membrane protein</topology>
    </subcellularLocation>
</comment>
<feature type="transmembrane region" description="Helical" evidence="8">
    <location>
        <begin position="12"/>
        <end position="29"/>
    </location>
</feature>
<dbReference type="Proteomes" id="UP000054558">
    <property type="component" value="Unassembled WGS sequence"/>
</dbReference>
<name>A0A1Y1HV89_KLENI</name>
<feature type="domain" description="CSC1/OSCA1-like cytosolic" evidence="11">
    <location>
        <begin position="198"/>
        <end position="364"/>
    </location>
</feature>
<evidence type="ECO:0000256" key="5">
    <source>
        <dbReference type="ARBA" id="ARBA00022989"/>
    </source>
</evidence>
<feature type="domain" description="CSC1/OSCA1-like 7TM region" evidence="9">
    <location>
        <begin position="375"/>
        <end position="645"/>
    </location>
</feature>
<evidence type="ECO:0000256" key="3">
    <source>
        <dbReference type="ARBA" id="ARBA00022448"/>
    </source>
</evidence>
<feature type="transmembrane region" description="Helical" evidence="8">
    <location>
        <begin position="377"/>
        <end position="401"/>
    </location>
</feature>